<protein>
    <submittedName>
        <fullName evidence="2">Uncharacterized protein</fullName>
    </submittedName>
</protein>
<comment type="caution">
    <text evidence="2">The sequence shown here is derived from an EMBL/GenBank/DDBJ whole genome shotgun (WGS) entry which is preliminary data.</text>
</comment>
<feature type="compositionally biased region" description="Polar residues" evidence="1">
    <location>
        <begin position="173"/>
        <end position="183"/>
    </location>
</feature>
<evidence type="ECO:0000313" key="3">
    <source>
        <dbReference type="Proteomes" id="UP001396646"/>
    </source>
</evidence>
<evidence type="ECO:0000256" key="1">
    <source>
        <dbReference type="SAM" id="MobiDB-lite"/>
    </source>
</evidence>
<evidence type="ECO:0000313" key="2">
    <source>
        <dbReference type="EMBL" id="MEL4304793.1"/>
    </source>
</evidence>
<organism evidence="2 3">
    <name type="scientific">Methanococcoides cohabitans</name>
    <dbReference type="NCBI Taxonomy" id="3136559"/>
    <lineage>
        <taxon>Archaea</taxon>
        <taxon>Methanobacteriati</taxon>
        <taxon>Methanobacteriota</taxon>
        <taxon>Stenosarchaea group</taxon>
        <taxon>Methanomicrobia</taxon>
        <taxon>Methanosarcinales</taxon>
        <taxon>Methanosarcinaceae</taxon>
        <taxon>Methanococcoides</taxon>
    </lineage>
</organism>
<keyword evidence="3" id="KW-1185">Reference proteome</keyword>
<proteinExistence type="predicted"/>
<accession>A0ABU9KV04</accession>
<sequence>MKIVKLAVAMVAMMALLAVMPAAMGHNYIDVKPGSCPNAVNLNSNGLLPIAILGSPQLDVTEIDPDTIEVGFNDTNGAGVMTYVPIVRYSYEDVSGPIEDPDPCCNRTGPDGLLDLTVKVSIKELVDAGLDVDDYPKLEVRFDMKDGPTDVRSLWDCLKMIDNSDKGGGPDSTPAQANNKKMK</sequence>
<feature type="region of interest" description="Disordered" evidence="1">
    <location>
        <begin position="163"/>
        <end position="183"/>
    </location>
</feature>
<dbReference type="RefSeq" id="WP_342126494.1">
    <property type="nucleotide sequence ID" value="NZ_JBCAUS010000002.1"/>
</dbReference>
<name>A0ABU9KV04_9EURY</name>
<gene>
    <name evidence="2" type="ORF">WOA13_02915</name>
</gene>
<reference evidence="2 3" key="1">
    <citation type="submission" date="2024-04" db="EMBL/GenBank/DDBJ databases">
        <title>Methanococcoides sp. LMO-2.</title>
        <authorList>
            <person name="Liang L."/>
        </authorList>
    </citation>
    <scope>NUCLEOTIDE SEQUENCE [LARGE SCALE GENOMIC DNA]</scope>
    <source>
        <strain evidence="2 3">LMO-2</strain>
    </source>
</reference>
<dbReference type="EMBL" id="JBCAUS010000002">
    <property type="protein sequence ID" value="MEL4304793.1"/>
    <property type="molecule type" value="Genomic_DNA"/>
</dbReference>
<dbReference type="Proteomes" id="UP001396646">
    <property type="component" value="Unassembled WGS sequence"/>
</dbReference>